<evidence type="ECO:0008006" key="3">
    <source>
        <dbReference type="Google" id="ProtNLM"/>
    </source>
</evidence>
<proteinExistence type="predicted"/>
<dbReference type="RefSeq" id="WP_087652051.1">
    <property type="nucleotide sequence ID" value="NZ_CP021509.1"/>
</dbReference>
<organism evidence="1 2">
    <name type="scientific">Acetobacter pasteurianus subsp. pasteurianus</name>
    <dbReference type="NCBI Taxonomy" id="481145"/>
    <lineage>
        <taxon>Bacteria</taxon>
        <taxon>Pseudomonadati</taxon>
        <taxon>Pseudomonadota</taxon>
        <taxon>Alphaproteobacteria</taxon>
        <taxon>Acetobacterales</taxon>
        <taxon>Acetobacteraceae</taxon>
        <taxon>Acetobacter</taxon>
    </lineage>
</organism>
<dbReference type="InterPro" id="IPR018755">
    <property type="entry name" value="Phage_Mu_Gp48"/>
</dbReference>
<dbReference type="OrthoDB" id="6592844at2"/>
<dbReference type="Pfam" id="PF10076">
    <property type="entry name" value="Phage_Mu_Gp48"/>
    <property type="match status" value="1"/>
</dbReference>
<evidence type="ECO:0000313" key="2">
    <source>
        <dbReference type="Proteomes" id="UP000196205"/>
    </source>
</evidence>
<name>A0A1Y0Y2T6_ACEPA</name>
<dbReference type="Proteomes" id="UP000196205">
    <property type="component" value="Chromosome"/>
</dbReference>
<evidence type="ECO:0000313" key="1">
    <source>
        <dbReference type="EMBL" id="ARW48752.1"/>
    </source>
</evidence>
<dbReference type="AlphaFoldDB" id="A0A1Y0Y2T6"/>
<protein>
    <recommendedName>
        <fullName evidence="3">Phage tail protein</fullName>
    </recommendedName>
</protein>
<dbReference type="EMBL" id="CP021509">
    <property type="protein sequence ID" value="ARW48752.1"/>
    <property type="molecule type" value="Genomic_DNA"/>
</dbReference>
<sequence>MAAPIFSVENFRSAILSLLPRGPIWSRSVDGVLYKLAGIWAQTFQRNGERSSNLLTDAFPATTDELLPEWQKTLGLPDVVQTTTPTLAQAQGQVVARLCSDQSISIPALEDLAKTLGYSATVTPCSASYFGMTFGSPFGGEEWNFVYVITVDSPSTDDHTVFEYEMRRASQAGTTIYFEYTG</sequence>
<reference evidence="1 2" key="1">
    <citation type="submission" date="2017-05" db="EMBL/GenBank/DDBJ databases">
        <title>Genome sequence of Acetobacter pasteurianus subsp. pasteurianus strain SRCM101342.</title>
        <authorList>
            <person name="Cho S.H."/>
        </authorList>
    </citation>
    <scope>NUCLEOTIDE SEQUENCE [LARGE SCALE GENOMIC DNA]</scope>
    <source>
        <strain evidence="1 2">SRCM101342</strain>
    </source>
</reference>
<accession>A0A1Y0Y2T6</accession>
<gene>
    <name evidence="1" type="ORF">S1001342_02453</name>
</gene>